<dbReference type="PANTHER" id="PTHR35011:SF10">
    <property type="entry name" value="TRAP TRANSPORTER SMALL PERMEASE PROTEIN"/>
    <property type="match status" value="1"/>
</dbReference>
<dbReference type="OrthoDB" id="9797534at2"/>
<dbReference type="GO" id="GO:0015740">
    <property type="term" value="P:C4-dicarboxylate transport"/>
    <property type="evidence" value="ECO:0007669"/>
    <property type="project" value="TreeGrafter"/>
</dbReference>
<dbReference type="PROSITE" id="PS51257">
    <property type="entry name" value="PROKAR_LIPOPROTEIN"/>
    <property type="match status" value="1"/>
</dbReference>
<dbReference type="RefSeq" id="WP_150060710.1">
    <property type="nucleotide sequence ID" value="NZ_JACHII010000001.1"/>
</dbReference>
<evidence type="ECO:0000256" key="1">
    <source>
        <dbReference type="ARBA" id="ARBA00004429"/>
    </source>
</evidence>
<evidence type="ECO:0000256" key="9">
    <source>
        <dbReference type="RuleBase" id="RU369079"/>
    </source>
</evidence>
<comment type="similarity">
    <text evidence="8 9">Belongs to the TRAP transporter small permease family.</text>
</comment>
<evidence type="ECO:0000256" key="2">
    <source>
        <dbReference type="ARBA" id="ARBA00022448"/>
    </source>
</evidence>
<sequence length="180" mass="19021">MPARPEALTRTLVSRIDALCTAAAVLGAACLAGLFLLILSEVLARNLLGQSLAFSWDFAAYGMGCCFFLSAANTMKNSGHVRVTVLFELLPPGPARIAEGVACVLGMLVSLALVYALGDMAWLSYVRGSTAASVVKTPLWIPQSLMTLGALVFVLALVAQFLRVLLGEGHVDRPDIEDAL</sequence>
<dbReference type="AlphaFoldDB" id="A0A5M6IHY7"/>
<dbReference type="Proteomes" id="UP000324065">
    <property type="component" value="Unassembled WGS sequence"/>
</dbReference>
<dbReference type="EMBL" id="VWPJ01000001">
    <property type="protein sequence ID" value="KAA5607577.1"/>
    <property type="molecule type" value="Genomic_DNA"/>
</dbReference>
<evidence type="ECO:0000256" key="5">
    <source>
        <dbReference type="ARBA" id="ARBA00022692"/>
    </source>
</evidence>
<evidence type="ECO:0000256" key="6">
    <source>
        <dbReference type="ARBA" id="ARBA00022989"/>
    </source>
</evidence>
<name>A0A5M6IHY7_9PROT</name>
<evidence type="ECO:0000256" key="4">
    <source>
        <dbReference type="ARBA" id="ARBA00022519"/>
    </source>
</evidence>
<dbReference type="GO" id="GO:0022857">
    <property type="term" value="F:transmembrane transporter activity"/>
    <property type="evidence" value="ECO:0007669"/>
    <property type="project" value="UniProtKB-UniRule"/>
</dbReference>
<feature type="transmembrane region" description="Helical" evidence="9">
    <location>
        <begin position="12"/>
        <end position="38"/>
    </location>
</feature>
<dbReference type="InterPro" id="IPR007387">
    <property type="entry name" value="TRAP_DctQ"/>
</dbReference>
<evidence type="ECO:0000313" key="12">
    <source>
        <dbReference type="Proteomes" id="UP000324065"/>
    </source>
</evidence>
<feature type="transmembrane region" description="Helical" evidence="9">
    <location>
        <begin position="58"/>
        <end position="76"/>
    </location>
</feature>
<evidence type="ECO:0000256" key="7">
    <source>
        <dbReference type="ARBA" id="ARBA00023136"/>
    </source>
</evidence>
<keyword evidence="2 9" id="KW-0813">Transport</keyword>
<keyword evidence="5 9" id="KW-0812">Transmembrane</keyword>
<evidence type="ECO:0000256" key="8">
    <source>
        <dbReference type="ARBA" id="ARBA00038436"/>
    </source>
</evidence>
<keyword evidence="12" id="KW-1185">Reference proteome</keyword>
<comment type="subcellular location">
    <subcellularLocation>
        <location evidence="1 9">Cell inner membrane</location>
        <topology evidence="1 9">Multi-pass membrane protein</topology>
    </subcellularLocation>
</comment>
<feature type="domain" description="Tripartite ATP-independent periplasmic transporters DctQ component" evidence="10">
    <location>
        <begin position="34"/>
        <end position="165"/>
    </location>
</feature>
<dbReference type="GO" id="GO:0005886">
    <property type="term" value="C:plasma membrane"/>
    <property type="evidence" value="ECO:0007669"/>
    <property type="project" value="UniProtKB-SubCell"/>
</dbReference>
<evidence type="ECO:0000256" key="3">
    <source>
        <dbReference type="ARBA" id="ARBA00022475"/>
    </source>
</evidence>
<dbReference type="PANTHER" id="PTHR35011">
    <property type="entry name" value="2,3-DIKETO-L-GULONATE TRAP TRANSPORTER SMALL PERMEASE PROTEIN YIAM"/>
    <property type="match status" value="1"/>
</dbReference>
<gene>
    <name evidence="11" type="ORF">F1188_02110</name>
</gene>
<dbReference type="InterPro" id="IPR055348">
    <property type="entry name" value="DctQ"/>
</dbReference>
<keyword evidence="3" id="KW-1003">Cell membrane</keyword>
<accession>A0A5M6IHY7</accession>
<feature type="transmembrane region" description="Helical" evidence="9">
    <location>
        <begin position="145"/>
        <end position="166"/>
    </location>
</feature>
<evidence type="ECO:0000259" key="10">
    <source>
        <dbReference type="Pfam" id="PF04290"/>
    </source>
</evidence>
<comment type="subunit">
    <text evidence="9">The complex comprises the extracytoplasmic solute receptor protein and the two transmembrane proteins.</text>
</comment>
<keyword evidence="4 9" id="KW-0997">Cell inner membrane</keyword>
<reference evidence="11 12" key="1">
    <citation type="submission" date="2019-09" db="EMBL/GenBank/DDBJ databases">
        <title>Genome sequence of Roseospira marina, one of the more divergent members of the non-sulfur purple photosynthetic bacterial family, the Rhodospirillaceae.</title>
        <authorList>
            <person name="Meyer T."/>
            <person name="Kyndt J."/>
        </authorList>
    </citation>
    <scope>NUCLEOTIDE SEQUENCE [LARGE SCALE GENOMIC DNA]</scope>
    <source>
        <strain evidence="11 12">DSM 15113</strain>
    </source>
</reference>
<dbReference type="Pfam" id="PF04290">
    <property type="entry name" value="DctQ"/>
    <property type="match status" value="1"/>
</dbReference>
<comment type="caution">
    <text evidence="11">The sequence shown here is derived from an EMBL/GenBank/DDBJ whole genome shotgun (WGS) entry which is preliminary data.</text>
</comment>
<comment type="function">
    <text evidence="9">Part of the tripartite ATP-independent periplasmic (TRAP) transport system.</text>
</comment>
<evidence type="ECO:0000313" key="11">
    <source>
        <dbReference type="EMBL" id="KAA5607577.1"/>
    </source>
</evidence>
<keyword evidence="6 9" id="KW-1133">Transmembrane helix</keyword>
<organism evidence="11 12">
    <name type="scientific">Roseospira marina</name>
    <dbReference type="NCBI Taxonomy" id="140057"/>
    <lineage>
        <taxon>Bacteria</taxon>
        <taxon>Pseudomonadati</taxon>
        <taxon>Pseudomonadota</taxon>
        <taxon>Alphaproteobacteria</taxon>
        <taxon>Rhodospirillales</taxon>
        <taxon>Rhodospirillaceae</taxon>
        <taxon>Roseospira</taxon>
    </lineage>
</organism>
<keyword evidence="7 9" id="KW-0472">Membrane</keyword>
<proteinExistence type="inferred from homology"/>
<feature type="transmembrane region" description="Helical" evidence="9">
    <location>
        <begin position="97"/>
        <end position="117"/>
    </location>
</feature>
<protein>
    <recommendedName>
        <fullName evidence="9">TRAP transporter small permease protein</fullName>
    </recommendedName>
</protein>